<dbReference type="STRING" id="1071383.J7S4B7"/>
<evidence type="ECO:0000313" key="12">
    <source>
        <dbReference type="EMBL" id="CCK73117.1"/>
    </source>
</evidence>
<gene>
    <name evidence="12" type="primary">KNAG0M02640</name>
    <name evidence="12" type="ordered locus">KNAG_0M02640</name>
</gene>
<keyword evidence="13" id="KW-1185">Reference proteome</keyword>
<reference evidence="13" key="2">
    <citation type="submission" date="2012-08" db="EMBL/GenBank/DDBJ databases">
        <title>Genome sequence of Kazachstania naganishii.</title>
        <authorList>
            <person name="Gordon J.L."/>
            <person name="Armisen D."/>
            <person name="Proux-Wera E."/>
            <person name="OhEigeartaigh S.S."/>
            <person name="Byrne K.P."/>
            <person name="Wolfe K.H."/>
        </authorList>
    </citation>
    <scope>NUCLEOTIDE SEQUENCE [LARGE SCALE GENOMIC DNA]</scope>
    <source>
        <strain evidence="13">ATCC MYA-139 / BCRC 22969 / CBS 8797 / CCRC 22969 / KCTC 17520 / NBRC 10181 / NCYC 3082</strain>
    </source>
</reference>
<comment type="subcellular location">
    <subcellularLocation>
        <location evidence="1">Membrane</location>
        <topology evidence="1">Multi-pass membrane protein</topology>
    </subcellularLocation>
</comment>
<evidence type="ECO:0000313" key="13">
    <source>
        <dbReference type="Proteomes" id="UP000006310"/>
    </source>
</evidence>
<keyword evidence="3 9" id="KW-0813">Transport</keyword>
<dbReference type="GO" id="GO:0005794">
    <property type="term" value="C:Golgi apparatus"/>
    <property type="evidence" value="ECO:0007669"/>
    <property type="project" value="EnsemblFungi"/>
</dbReference>
<sequence length="880" mass="100605">MVKEEAIYRSAAMTYVQLYIPRETSREVVCLLGNLGLLMVRDLNSDVTEFQRGYVNQLRKLEVMMRSLQYLRETMDQHSEVNNWHLNDGTYTQNDVLIRNLETHSLDSINEILGDIDIVENRVKQLDHSLKDLQVRLNGLIETRYVMFKCSRFMEVNPGFVGRISRDYTEQHGLDADDFSFDNLGQASDHLSEEFSFDDPTTEPDSNSLRNENPTIPHHEHAEFDLLEQGLHNQFMTVGSIRRDKVDVLNRILFRLLRGNIYFQNFPIEQPLLENNELVEKDCFLIFTHGETLLTKVKKVVESLNGVVVPLDKNQSEFLKTLNDQISDLEQVSMTTEQALHTELLVVNDQFSMWDAIVKREKAIYSTLNLFRAEAQGLVAEGWIPTSDLLDFSTSLKDFMEVLGSESSAVVTVIHTNKSPPTFHRTNKFTSAFQSIVDAYGIATYQEINPGLATIVTFPFMFAIMFGDAGHGFILFAVALYMILRERTFDRMKRDEIFDMAYTGRYVLVLMGAFSIYTGILYNDIFSKSMNLFKSGWEWPSGFKAGESIEAQKTSVYPLGLDFAWHGTENGLIFSNSYKMKLSILMGFAHMTYSLMFSYVNYRNKRSMVEIIGNFIPSLLFMQSIFGYLSWAIIFKWSKDWNKDGKPAPGLLNMLINMFLAPGKIDYELYPHQALLQKFLLLVALISVPWLLLYKPLVLRRMNNKATGRGYQSIHEQQASEALLDTQRDSTDMEGTMVITDFENSENGESTEFNFGDVMIHQVIHTIEFCLNCISHTASYLRLWALSLAHAQLSTVLWAMTIQNAFSSSNPGSPLAVAKVVFLFGMWFILTVCILVCMEGTSAMLHALRLHWVEAMSKYFEGEGYAYEPFAFKTLAEGGE</sequence>
<feature type="region of interest" description="Disordered" evidence="11">
    <location>
        <begin position="193"/>
        <end position="215"/>
    </location>
</feature>
<keyword evidence="10" id="KW-0175">Coiled coil</keyword>
<evidence type="ECO:0000256" key="1">
    <source>
        <dbReference type="ARBA" id="ARBA00004141"/>
    </source>
</evidence>
<comment type="similarity">
    <text evidence="2 9">Belongs to the V-ATPase 116 kDa subunit family.</text>
</comment>
<feature type="compositionally biased region" description="Polar residues" evidence="11">
    <location>
        <begin position="203"/>
        <end position="214"/>
    </location>
</feature>
<dbReference type="InterPro" id="IPR002490">
    <property type="entry name" value="V-ATPase_116kDa_su"/>
</dbReference>
<keyword evidence="4 9" id="KW-0812">Transmembrane</keyword>
<dbReference type="GO" id="GO:0046961">
    <property type="term" value="F:proton-transporting ATPase activity, rotational mechanism"/>
    <property type="evidence" value="ECO:0007669"/>
    <property type="project" value="EnsemblFungi"/>
</dbReference>
<evidence type="ECO:0000256" key="2">
    <source>
        <dbReference type="ARBA" id="ARBA00009904"/>
    </source>
</evidence>
<evidence type="ECO:0000256" key="4">
    <source>
        <dbReference type="ARBA" id="ARBA00022692"/>
    </source>
</evidence>
<accession>J7S4B7</accession>
<dbReference type="Pfam" id="PF01496">
    <property type="entry name" value="V_ATPase_I"/>
    <property type="match status" value="1"/>
</dbReference>
<name>J7S4B7_HUIN7</name>
<feature type="transmembrane region" description="Helical" evidence="9">
    <location>
        <begin position="612"/>
        <end position="634"/>
    </location>
</feature>
<dbReference type="eggNOG" id="KOG2189">
    <property type="taxonomic scope" value="Eukaryota"/>
</dbReference>
<reference evidence="12 13" key="1">
    <citation type="journal article" date="2011" name="Proc. Natl. Acad. Sci. U.S.A.">
        <title>Evolutionary erosion of yeast sex chromosomes by mating-type switching accidents.</title>
        <authorList>
            <person name="Gordon J.L."/>
            <person name="Armisen D."/>
            <person name="Proux-Wera E."/>
            <person name="Oheigeartaigh S.S."/>
            <person name="Byrne K.P."/>
            <person name="Wolfe K.H."/>
        </authorList>
    </citation>
    <scope>NUCLEOTIDE SEQUENCE [LARGE SCALE GENOMIC DNA]</scope>
    <source>
        <strain evidence="13">ATCC MYA-139 / BCRC 22969 / CBS 8797 / CCRC 22969 / KCTC 17520 / NBRC 10181 / NCYC 3082</strain>
    </source>
</reference>
<dbReference type="AlphaFoldDB" id="J7S4B7"/>
<evidence type="ECO:0000256" key="6">
    <source>
        <dbReference type="ARBA" id="ARBA00022989"/>
    </source>
</evidence>
<keyword evidence="7 9" id="KW-0406">Ion transport</keyword>
<evidence type="ECO:0000256" key="9">
    <source>
        <dbReference type="RuleBase" id="RU361189"/>
    </source>
</evidence>
<dbReference type="OrthoDB" id="10264220at2759"/>
<dbReference type="RefSeq" id="XP_022467361.1">
    <property type="nucleotide sequence ID" value="XM_022611135.1"/>
</dbReference>
<feature type="transmembrane region" description="Helical" evidence="9">
    <location>
        <begin position="820"/>
        <end position="838"/>
    </location>
</feature>
<dbReference type="GO" id="GO:0000220">
    <property type="term" value="C:vacuolar proton-transporting V-type ATPase, V0 domain"/>
    <property type="evidence" value="ECO:0007669"/>
    <property type="project" value="EnsemblFungi"/>
</dbReference>
<dbReference type="GO" id="GO:0051117">
    <property type="term" value="F:ATPase binding"/>
    <property type="evidence" value="ECO:0007669"/>
    <property type="project" value="TreeGrafter"/>
</dbReference>
<keyword evidence="6 9" id="KW-1133">Transmembrane helix</keyword>
<feature type="transmembrane region" description="Helical" evidence="9">
    <location>
        <begin position="460"/>
        <end position="484"/>
    </location>
</feature>
<feature type="transmembrane region" description="Helical" evidence="9">
    <location>
        <begin position="582"/>
        <end position="600"/>
    </location>
</feature>
<protein>
    <recommendedName>
        <fullName evidence="9">V-type proton ATPase subunit a</fullName>
    </recommendedName>
</protein>
<dbReference type="HOGENOM" id="CLU_005230_0_1_1"/>
<dbReference type="InterPro" id="IPR026028">
    <property type="entry name" value="V-type_ATPase_116kDa_su_euka"/>
</dbReference>
<dbReference type="OMA" id="TYVQLYI"/>
<feature type="transmembrane region" description="Helical" evidence="9">
    <location>
        <begin position="505"/>
        <end position="522"/>
    </location>
</feature>
<proteinExistence type="inferred from homology"/>
<dbReference type="Proteomes" id="UP000006310">
    <property type="component" value="Chromosome 13"/>
</dbReference>
<dbReference type="EMBL" id="HE978326">
    <property type="protein sequence ID" value="CCK73117.1"/>
    <property type="molecule type" value="Genomic_DNA"/>
</dbReference>
<evidence type="ECO:0000256" key="11">
    <source>
        <dbReference type="SAM" id="MobiDB-lite"/>
    </source>
</evidence>
<dbReference type="PANTHER" id="PTHR11629">
    <property type="entry name" value="VACUOLAR PROTON ATPASES"/>
    <property type="match status" value="1"/>
</dbReference>
<dbReference type="GO" id="GO:0070273">
    <property type="term" value="F:phosphatidylinositol-4-phosphate binding"/>
    <property type="evidence" value="ECO:0007669"/>
    <property type="project" value="EnsemblFungi"/>
</dbReference>
<feature type="transmembrane region" description="Helical" evidence="9">
    <location>
        <begin position="781"/>
        <end position="800"/>
    </location>
</feature>
<evidence type="ECO:0000256" key="8">
    <source>
        <dbReference type="ARBA" id="ARBA00023136"/>
    </source>
</evidence>
<evidence type="ECO:0000256" key="5">
    <source>
        <dbReference type="ARBA" id="ARBA00022781"/>
    </source>
</evidence>
<evidence type="ECO:0000256" key="3">
    <source>
        <dbReference type="ARBA" id="ARBA00022448"/>
    </source>
</evidence>
<keyword evidence="8 9" id="KW-0472">Membrane</keyword>
<dbReference type="PANTHER" id="PTHR11629:SF59">
    <property type="entry name" value="V-TYPE PROTON ATPASE SUBUNIT A, GOLGI ISOFORM"/>
    <property type="match status" value="1"/>
</dbReference>
<dbReference type="GeneID" id="34528897"/>
<evidence type="ECO:0000256" key="10">
    <source>
        <dbReference type="SAM" id="Coils"/>
    </source>
</evidence>
<dbReference type="GO" id="GO:0005770">
    <property type="term" value="C:late endosome"/>
    <property type="evidence" value="ECO:0007669"/>
    <property type="project" value="EnsemblFungi"/>
</dbReference>
<dbReference type="GO" id="GO:0000329">
    <property type="term" value="C:fungal-type vacuole membrane"/>
    <property type="evidence" value="ECO:0007669"/>
    <property type="project" value="TreeGrafter"/>
</dbReference>
<organism evidence="12 13">
    <name type="scientific">Huiozyma naganishii (strain ATCC MYA-139 / BCRC 22969 / CBS 8797 / KCTC 17520 / NBRC 10181 / NCYC 3082 / Yp74L-3)</name>
    <name type="common">Yeast</name>
    <name type="synonym">Kazachstania naganishii</name>
    <dbReference type="NCBI Taxonomy" id="1071383"/>
    <lineage>
        <taxon>Eukaryota</taxon>
        <taxon>Fungi</taxon>
        <taxon>Dikarya</taxon>
        <taxon>Ascomycota</taxon>
        <taxon>Saccharomycotina</taxon>
        <taxon>Saccharomycetes</taxon>
        <taxon>Saccharomycetales</taxon>
        <taxon>Saccharomycetaceae</taxon>
        <taxon>Huiozyma</taxon>
    </lineage>
</organism>
<comment type="function">
    <text evidence="9">Essential component of the vacuolar proton pump (V-ATPase), a multimeric enzyme that catalyzes the translocation of protons across the membranes. Required for assembly and activity of the V-ATPase.</text>
</comment>
<feature type="coiled-coil region" evidence="10">
    <location>
        <begin position="116"/>
        <end position="143"/>
    </location>
</feature>
<dbReference type="KEGG" id="kng:KNAG_0M02640"/>
<keyword evidence="5 9" id="KW-0375">Hydrogen ion transport</keyword>
<evidence type="ECO:0000256" key="7">
    <source>
        <dbReference type="ARBA" id="ARBA00023065"/>
    </source>
</evidence>
<dbReference type="GO" id="GO:0007035">
    <property type="term" value="P:vacuolar acidification"/>
    <property type="evidence" value="ECO:0007669"/>
    <property type="project" value="EnsemblFungi"/>
</dbReference>
<dbReference type="PIRSF" id="PIRSF001293">
    <property type="entry name" value="ATP6V0A1"/>
    <property type="match status" value="1"/>
</dbReference>
<feature type="transmembrane region" description="Helical" evidence="9">
    <location>
        <begin position="675"/>
        <end position="694"/>
    </location>
</feature>